<feature type="domain" description="Response regulatory" evidence="2">
    <location>
        <begin position="6"/>
        <end position="124"/>
    </location>
</feature>
<dbReference type="AlphaFoldDB" id="X1H0X4"/>
<dbReference type="InterPro" id="IPR050595">
    <property type="entry name" value="Bact_response_regulator"/>
</dbReference>
<gene>
    <name evidence="3" type="ORF">S03H2_46307</name>
</gene>
<evidence type="ECO:0000256" key="1">
    <source>
        <dbReference type="ARBA" id="ARBA00022553"/>
    </source>
</evidence>
<dbReference type="PANTHER" id="PTHR44591">
    <property type="entry name" value="STRESS RESPONSE REGULATOR PROTEIN 1"/>
    <property type="match status" value="1"/>
</dbReference>
<dbReference type="Pfam" id="PF00072">
    <property type="entry name" value="Response_reg"/>
    <property type="match status" value="1"/>
</dbReference>
<dbReference type="SMART" id="SM00448">
    <property type="entry name" value="REC"/>
    <property type="match status" value="1"/>
</dbReference>
<dbReference type="SUPFAM" id="SSF52172">
    <property type="entry name" value="CheY-like"/>
    <property type="match status" value="1"/>
</dbReference>
<reference evidence="3" key="1">
    <citation type="journal article" date="2014" name="Front. Microbiol.">
        <title>High frequency of phylogenetically diverse reductive dehalogenase-homologous genes in deep subseafloor sedimentary metagenomes.</title>
        <authorList>
            <person name="Kawai M."/>
            <person name="Futagami T."/>
            <person name="Toyoda A."/>
            <person name="Takaki Y."/>
            <person name="Nishi S."/>
            <person name="Hori S."/>
            <person name="Arai W."/>
            <person name="Tsubouchi T."/>
            <person name="Morono Y."/>
            <person name="Uchiyama I."/>
            <person name="Ito T."/>
            <person name="Fujiyama A."/>
            <person name="Inagaki F."/>
            <person name="Takami H."/>
        </authorList>
    </citation>
    <scope>NUCLEOTIDE SEQUENCE</scope>
    <source>
        <strain evidence="3">Expedition CK06-06</strain>
    </source>
</reference>
<dbReference type="Gene3D" id="3.40.50.2300">
    <property type="match status" value="1"/>
</dbReference>
<evidence type="ECO:0000259" key="2">
    <source>
        <dbReference type="PROSITE" id="PS50110"/>
    </source>
</evidence>
<accession>X1H0X4</accession>
<proteinExistence type="predicted"/>
<dbReference type="InterPro" id="IPR011006">
    <property type="entry name" value="CheY-like_superfamily"/>
</dbReference>
<dbReference type="EMBL" id="BARU01029065">
    <property type="protein sequence ID" value="GAH63062.1"/>
    <property type="molecule type" value="Genomic_DNA"/>
</dbReference>
<sequence length="140" mass="16265">MSDLKKLLIVDEEEDISIPTEKYLQFEKYDTITCSNGYDALSILEEKYDEIALVLLDIMRPGMNGYEILTEIKYKYPEIRVVLFTLKDFFDVSEIKRCLRCGAIGKDVKTNRPPMIIVVQNLDFPKYTCIKCGYNWGSLL</sequence>
<dbReference type="PANTHER" id="PTHR44591:SF3">
    <property type="entry name" value="RESPONSE REGULATORY DOMAIN-CONTAINING PROTEIN"/>
    <property type="match status" value="1"/>
</dbReference>
<protein>
    <recommendedName>
        <fullName evidence="2">Response regulatory domain-containing protein</fullName>
    </recommendedName>
</protein>
<dbReference type="GO" id="GO:0000160">
    <property type="term" value="P:phosphorelay signal transduction system"/>
    <property type="evidence" value="ECO:0007669"/>
    <property type="project" value="InterPro"/>
</dbReference>
<organism evidence="3">
    <name type="scientific">marine sediment metagenome</name>
    <dbReference type="NCBI Taxonomy" id="412755"/>
    <lineage>
        <taxon>unclassified sequences</taxon>
        <taxon>metagenomes</taxon>
        <taxon>ecological metagenomes</taxon>
    </lineage>
</organism>
<name>X1H0X4_9ZZZZ</name>
<comment type="caution">
    <text evidence="3">The sequence shown here is derived from an EMBL/GenBank/DDBJ whole genome shotgun (WGS) entry which is preliminary data.</text>
</comment>
<keyword evidence="1" id="KW-0597">Phosphoprotein</keyword>
<dbReference type="PROSITE" id="PS50110">
    <property type="entry name" value="RESPONSE_REGULATORY"/>
    <property type="match status" value="1"/>
</dbReference>
<evidence type="ECO:0000313" key="3">
    <source>
        <dbReference type="EMBL" id="GAH63062.1"/>
    </source>
</evidence>
<dbReference type="InterPro" id="IPR001789">
    <property type="entry name" value="Sig_transdc_resp-reg_receiver"/>
</dbReference>